<evidence type="ECO:0000313" key="1">
    <source>
        <dbReference type="EMBL" id="BBJ00120.1"/>
    </source>
</evidence>
<protein>
    <recommendedName>
        <fullName evidence="3">YkgJ family cysteine cluster protein</fullName>
    </recommendedName>
</protein>
<proteinExistence type="predicted"/>
<dbReference type="InterPro" id="IPR005358">
    <property type="entry name" value="Puta_zinc/iron-chelating_dom"/>
</dbReference>
<sequence>MLSEDERKATLDAIERVRQSAVNHLSSNRGASFAVDFVANLHRSVDKITQQAGDHGQKTECKAGCACCCSVRVEASEPEIFRIAREVRKRPPAQVAALIERLQGFVAAAAADDAPSRRDCTFLEEQLCSIYEVRPAVCRRAHSLSSERCQSFAPEIPQNLGMLLGVNALMHGTSKAYREIGLRSSSHELNSAVLLALTDETTEARWHEGESVFPKD</sequence>
<accession>A0AAN1T1Z9</accession>
<dbReference type="Pfam" id="PF03692">
    <property type="entry name" value="CxxCxxCC"/>
    <property type="match status" value="1"/>
</dbReference>
<dbReference type="KEGG" id="fku:FGKAn22_18120"/>
<reference evidence="1 2" key="1">
    <citation type="submission" date="2019-03" db="EMBL/GenBank/DDBJ databases">
        <title>Complete genome sequence of Ferrigenium kumadai strain An22, a microaerophilic iron-oxidizing bacterium isolated from a paddy field soil.</title>
        <authorList>
            <person name="Watanabe T."/>
            <person name="Asakawa S."/>
        </authorList>
    </citation>
    <scope>NUCLEOTIDE SEQUENCE [LARGE SCALE GENOMIC DNA]</scope>
    <source>
        <strain evidence="1 2">An22</strain>
    </source>
</reference>
<keyword evidence="2" id="KW-1185">Reference proteome</keyword>
<dbReference type="RefSeq" id="WP_212785372.1">
    <property type="nucleotide sequence ID" value="NZ_AP019536.1"/>
</dbReference>
<evidence type="ECO:0008006" key="3">
    <source>
        <dbReference type="Google" id="ProtNLM"/>
    </source>
</evidence>
<dbReference type="AlphaFoldDB" id="A0AAN1T1Z9"/>
<organism evidence="1 2">
    <name type="scientific">Ferrigenium kumadai</name>
    <dbReference type="NCBI Taxonomy" id="1682490"/>
    <lineage>
        <taxon>Bacteria</taxon>
        <taxon>Pseudomonadati</taxon>
        <taxon>Pseudomonadota</taxon>
        <taxon>Betaproteobacteria</taxon>
        <taxon>Nitrosomonadales</taxon>
        <taxon>Gallionellaceae</taxon>
        <taxon>Ferrigenium</taxon>
    </lineage>
</organism>
<dbReference type="EMBL" id="AP019536">
    <property type="protein sequence ID" value="BBJ00120.1"/>
    <property type="molecule type" value="Genomic_DNA"/>
</dbReference>
<dbReference type="Proteomes" id="UP001319121">
    <property type="component" value="Chromosome"/>
</dbReference>
<gene>
    <name evidence="1" type="ORF">FGKAn22_18120</name>
</gene>
<name>A0AAN1T1Z9_9PROT</name>
<evidence type="ECO:0000313" key="2">
    <source>
        <dbReference type="Proteomes" id="UP001319121"/>
    </source>
</evidence>